<feature type="region of interest" description="Disordered" evidence="1">
    <location>
        <begin position="69"/>
        <end position="107"/>
    </location>
</feature>
<feature type="compositionally biased region" description="Polar residues" evidence="1">
    <location>
        <begin position="71"/>
        <end position="81"/>
    </location>
</feature>
<sequence>MFDPISLTILGISCLAGSMAANASYHQEKNPETKKKLGAAKDGLAVAGGCITIGTALAACNQNQNLAQQLPSSSGTFSPSQLRPPAGQNILQVPPLFPPGPGGLGGC</sequence>
<gene>
    <name evidence="3" type="ORF">H6G72_04395</name>
</gene>
<evidence type="ECO:0000256" key="2">
    <source>
        <dbReference type="SAM" id="SignalP"/>
    </source>
</evidence>
<comment type="caution">
    <text evidence="3">The sequence shown here is derived from an EMBL/GenBank/DDBJ whole genome shotgun (WGS) entry which is preliminary data.</text>
</comment>
<feature type="chain" id="PRO_5045400508" evidence="2">
    <location>
        <begin position="24"/>
        <end position="107"/>
    </location>
</feature>
<accession>A0ABR8E951</accession>
<dbReference type="RefSeq" id="WP_054465382.1">
    <property type="nucleotide sequence ID" value="NZ_JACJSK010000005.1"/>
</dbReference>
<keyword evidence="2" id="KW-0732">Signal</keyword>
<feature type="signal peptide" evidence="2">
    <location>
        <begin position="1"/>
        <end position="23"/>
    </location>
</feature>
<keyword evidence="4" id="KW-1185">Reference proteome</keyword>
<proteinExistence type="predicted"/>
<evidence type="ECO:0000313" key="4">
    <source>
        <dbReference type="Proteomes" id="UP000641954"/>
    </source>
</evidence>
<reference evidence="3 4" key="1">
    <citation type="journal article" date="2020" name="ISME J.">
        <title>Comparative genomics reveals insights into cyanobacterial evolution and habitat adaptation.</title>
        <authorList>
            <person name="Chen M.Y."/>
            <person name="Teng W.K."/>
            <person name="Zhao L."/>
            <person name="Hu C.X."/>
            <person name="Zhou Y.K."/>
            <person name="Han B.P."/>
            <person name="Song L.R."/>
            <person name="Shu W.S."/>
        </authorList>
    </citation>
    <scope>NUCLEOTIDE SEQUENCE [LARGE SCALE GENOMIC DNA]</scope>
    <source>
        <strain evidence="3 4">FACHB-1370</strain>
    </source>
</reference>
<name>A0ABR8E951_9CYAN</name>
<evidence type="ECO:0000256" key="1">
    <source>
        <dbReference type="SAM" id="MobiDB-lite"/>
    </source>
</evidence>
<dbReference type="Proteomes" id="UP000641954">
    <property type="component" value="Unassembled WGS sequence"/>
</dbReference>
<evidence type="ECO:0000313" key="3">
    <source>
        <dbReference type="EMBL" id="MBD2543102.1"/>
    </source>
</evidence>
<protein>
    <submittedName>
        <fullName evidence="3">Uncharacterized protein</fullName>
    </submittedName>
</protein>
<organism evidence="3 4">
    <name type="scientific">Planktothricoides raciborskii FACHB-1370</name>
    <dbReference type="NCBI Taxonomy" id="2949576"/>
    <lineage>
        <taxon>Bacteria</taxon>
        <taxon>Bacillati</taxon>
        <taxon>Cyanobacteriota</taxon>
        <taxon>Cyanophyceae</taxon>
        <taxon>Oscillatoriophycideae</taxon>
        <taxon>Oscillatoriales</taxon>
        <taxon>Oscillatoriaceae</taxon>
        <taxon>Planktothricoides</taxon>
    </lineage>
</organism>
<dbReference type="EMBL" id="JACJSK010000005">
    <property type="protein sequence ID" value="MBD2543102.1"/>
    <property type="molecule type" value="Genomic_DNA"/>
</dbReference>